<evidence type="ECO:0000256" key="1">
    <source>
        <dbReference type="SAM" id="MobiDB-lite"/>
    </source>
</evidence>
<proteinExistence type="predicted"/>
<feature type="compositionally biased region" description="Polar residues" evidence="1">
    <location>
        <begin position="72"/>
        <end position="82"/>
    </location>
</feature>
<protein>
    <submittedName>
        <fullName evidence="3">Uncharacterized protein</fullName>
    </submittedName>
</protein>
<feature type="region of interest" description="Disordered" evidence="1">
    <location>
        <begin position="428"/>
        <end position="479"/>
    </location>
</feature>
<comment type="caution">
    <text evidence="3">The sequence shown here is derived from an EMBL/GenBank/DDBJ whole genome shotgun (WGS) entry which is preliminary data.</text>
</comment>
<keyword evidence="2" id="KW-1133">Transmembrane helix</keyword>
<keyword evidence="2" id="KW-0472">Membrane</keyword>
<keyword evidence="4" id="KW-1185">Reference proteome</keyword>
<evidence type="ECO:0000313" key="4">
    <source>
        <dbReference type="Proteomes" id="UP001274830"/>
    </source>
</evidence>
<feature type="region of interest" description="Disordered" evidence="1">
    <location>
        <begin position="58"/>
        <end position="83"/>
    </location>
</feature>
<sequence>MSNVTGRAARRRRLISICLSTALMLLLLTVFIFTAGLHRTLPPGQKVDNGLNRRFNSSDITRRYPGADETHGSASEHSSTNYHEWESITEANIETYAEKGRNLLELIASSAEQASEAMSRARNRRESSQSPYTSKKDLLDNGWSSEYVAPGWKPFTWAGDAPIDEALEQMHISTHVTTVGRHPPAAVFAHGGDVNMPDMGSQHQTSPSVDISEGSHNPNDGPNFAVNWVHSHETKHGESQQIYHATGGVYGAVYNVKDGLIMAAYSTSPEDRIIDSESAVHHLHPDAVAPPLHFWSDVAYIEYLDRAKSEEVDVSRLTSVFQVKVNNVYTRPLVLFLLQKHLGKAVTDFPNLQNRVIWSMDSEAGRALLGSPNGAGVAWLLIQHKETLGQKRIKNVIVYVDKWQREEAPRSHNHLPNLIFELEDVQAEMATPKSKKPKPNTGAGVSKPQKKPPGGSGGPSGGSGSWTGRLRPPPPAKGS</sequence>
<feature type="compositionally biased region" description="Basic and acidic residues" evidence="1">
    <location>
        <begin position="60"/>
        <end position="71"/>
    </location>
</feature>
<name>A0AAE1C4E3_9PEZI</name>
<feature type="compositionally biased region" description="Gly residues" evidence="1">
    <location>
        <begin position="454"/>
        <end position="465"/>
    </location>
</feature>
<reference evidence="3" key="1">
    <citation type="submission" date="2023-07" db="EMBL/GenBank/DDBJ databases">
        <title>Black Yeasts Isolated from many extreme environments.</title>
        <authorList>
            <person name="Coleine C."/>
            <person name="Stajich J.E."/>
            <person name="Selbmann L."/>
        </authorList>
    </citation>
    <scope>NUCLEOTIDE SEQUENCE</scope>
    <source>
        <strain evidence="3">CCFEE 5485</strain>
    </source>
</reference>
<feature type="transmembrane region" description="Helical" evidence="2">
    <location>
        <begin position="14"/>
        <end position="37"/>
    </location>
</feature>
<feature type="region of interest" description="Disordered" evidence="1">
    <location>
        <begin position="115"/>
        <end position="139"/>
    </location>
</feature>
<dbReference type="Proteomes" id="UP001274830">
    <property type="component" value="Unassembled WGS sequence"/>
</dbReference>
<evidence type="ECO:0000256" key="2">
    <source>
        <dbReference type="SAM" id="Phobius"/>
    </source>
</evidence>
<dbReference type="EMBL" id="JAUTXT010000006">
    <property type="protein sequence ID" value="KAK3677536.1"/>
    <property type="molecule type" value="Genomic_DNA"/>
</dbReference>
<dbReference type="AlphaFoldDB" id="A0AAE1C4E3"/>
<evidence type="ECO:0000313" key="3">
    <source>
        <dbReference type="EMBL" id="KAK3677536.1"/>
    </source>
</evidence>
<accession>A0AAE1C4E3</accession>
<keyword evidence="2" id="KW-0812">Transmembrane</keyword>
<gene>
    <name evidence="3" type="ORF">LTR78_002386</name>
</gene>
<organism evidence="3 4">
    <name type="scientific">Recurvomyces mirabilis</name>
    <dbReference type="NCBI Taxonomy" id="574656"/>
    <lineage>
        <taxon>Eukaryota</taxon>
        <taxon>Fungi</taxon>
        <taxon>Dikarya</taxon>
        <taxon>Ascomycota</taxon>
        <taxon>Pezizomycotina</taxon>
        <taxon>Dothideomycetes</taxon>
        <taxon>Dothideomycetidae</taxon>
        <taxon>Mycosphaerellales</taxon>
        <taxon>Teratosphaeriaceae</taxon>
        <taxon>Recurvomyces</taxon>
    </lineage>
</organism>